<gene>
    <name evidence="2" type="ORF">BTBSAS_50143</name>
</gene>
<dbReference type="EMBL" id="OUNC01000045">
    <property type="protein sequence ID" value="SPP29495.1"/>
    <property type="molecule type" value="Genomic_DNA"/>
</dbReference>
<dbReference type="Proteomes" id="UP000270190">
    <property type="component" value="Unassembled WGS sequence"/>
</dbReference>
<dbReference type="RefSeq" id="WP_154657729.1">
    <property type="nucleotide sequence ID" value="NZ_CBCPHX010000009.1"/>
</dbReference>
<organism evidence="2 3">
    <name type="scientific">Brochothrix thermosphacta</name>
    <name type="common">Microbacterium thermosphactum</name>
    <dbReference type="NCBI Taxonomy" id="2756"/>
    <lineage>
        <taxon>Bacteria</taxon>
        <taxon>Bacillati</taxon>
        <taxon>Bacillota</taxon>
        <taxon>Bacilli</taxon>
        <taxon>Bacillales</taxon>
        <taxon>Listeriaceae</taxon>
        <taxon>Brochothrix</taxon>
    </lineage>
</organism>
<accession>A0A2X0QL71</accession>
<sequence length="58" mass="6320">MAEVKGHVSFVFPTVKPFSLREWLFLLFLGNVQSVAEGGEEKNDTLIGKGESKQPVGA</sequence>
<evidence type="ECO:0000256" key="1">
    <source>
        <dbReference type="SAM" id="MobiDB-lite"/>
    </source>
</evidence>
<protein>
    <submittedName>
        <fullName evidence="2">Uncharacterized protein</fullName>
    </submittedName>
</protein>
<dbReference type="AlphaFoldDB" id="A0A2X0QL71"/>
<reference evidence="3" key="1">
    <citation type="submission" date="2018-04" db="EMBL/GenBank/DDBJ databases">
        <authorList>
            <person name="Illikoud N."/>
        </authorList>
    </citation>
    <scope>NUCLEOTIDE SEQUENCE [LARGE SCALE GENOMIC DNA]</scope>
</reference>
<name>A0A2X0QL71_BROTH</name>
<proteinExistence type="predicted"/>
<feature type="region of interest" description="Disordered" evidence="1">
    <location>
        <begin position="38"/>
        <end position="58"/>
    </location>
</feature>
<evidence type="ECO:0000313" key="2">
    <source>
        <dbReference type="EMBL" id="SPP29495.1"/>
    </source>
</evidence>
<evidence type="ECO:0000313" key="3">
    <source>
        <dbReference type="Proteomes" id="UP000270190"/>
    </source>
</evidence>